<reference evidence="6" key="3">
    <citation type="submission" date="2025-09" db="UniProtKB">
        <authorList>
            <consortium name="Ensembl"/>
        </authorList>
    </citation>
    <scope>IDENTIFICATION</scope>
</reference>
<feature type="active site" description="Proton donor/acceptor" evidence="3">
    <location>
        <position position="264"/>
    </location>
</feature>
<dbReference type="Pfam" id="PF00246">
    <property type="entry name" value="Peptidase_M14"/>
    <property type="match status" value="1"/>
</dbReference>
<dbReference type="SUPFAM" id="SSF53187">
    <property type="entry name" value="Zn-dependent exopeptidases"/>
    <property type="match status" value="1"/>
</dbReference>
<keyword evidence="4" id="KW-1133">Transmembrane helix</keyword>
<reference evidence="6" key="2">
    <citation type="submission" date="2025-08" db="UniProtKB">
        <authorList>
            <consortium name="Ensembl"/>
        </authorList>
    </citation>
    <scope>IDENTIFICATION</scope>
</reference>
<reference evidence="6 7" key="1">
    <citation type="submission" date="2009-03" db="EMBL/GenBank/DDBJ databases">
        <authorList>
            <person name="Warren W."/>
            <person name="Ye L."/>
            <person name="Minx P."/>
            <person name="Worley K."/>
            <person name="Gibbs R."/>
            <person name="Wilson R.K."/>
        </authorList>
    </citation>
    <scope>NUCLEOTIDE SEQUENCE [LARGE SCALE GENOMIC DNA]</scope>
</reference>
<evidence type="ECO:0000256" key="1">
    <source>
        <dbReference type="ARBA" id="ARBA00001947"/>
    </source>
</evidence>
<dbReference type="GO" id="GO:0006508">
    <property type="term" value="P:proteolysis"/>
    <property type="evidence" value="ECO:0007669"/>
    <property type="project" value="InterPro"/>
</dbReference>
<dbReference type="InterPro" id="IPR050821">
    <property type="entry name" value="Cytosolic_carboxypeptidase"/>
</dbReference>
<name>A0A8I3W2E8_CALJA</name>
<comment type="similarity">
    <text evidence="2 3">Belongs to the peptidase M14 family.</text>
</comment>
<proteinExistence type="inferred from homology"/>
<dbReference type="GO" id="GO:0008270">
    <property type="term" value="F:zinc ion binding"/>
    <property type="evidence" value="ECO:0007669"/>
    <property type="project" value="InterPro"/>
</dbReference>
<organism evidence="6 7">
    <name type="scientific">Callithrix jacchus</name>
    <name type="common">White-tufted-ear marmoset</name>
    <name type="synonym">Simia Jacchus</name>
    <dbReference type="NCBI Taxonomy" id="9483"/>
    <lineage>
        <taxon>Eukaryota</taxon>
        <taxon>Metazoa</taxon>
        <taxon>Chordata</taxon>
        <taxon>Craniata</taxon>
        <taxon>Vertebrata</taxon>
        <taxon>Euteleostomi</taxon>
        <taxon>Mammalia</taxon>
        <taxon>Eutheria</taxon>
        <taxon>Euarchontoglires</taxon>
        <taxon>Primates</taxon>
        <taxon>Haplorrhini</taxon>
        <taxon>Platyrrhini</taxon>
        <taxon>Cebidae</taxon>
        <taxon>Callitrichinae</taxon>
        <taxon>Callithrix</taxon>
        <taxon>Callithrix</taxon>
    </lineage>
</organism>
<dbReference type="Proteomes" id="UP000008225">
    <property type="component" value="Chromosome 7"/>
</dbReference>
<evidence type="ECO:0000256" key="2">
    <source>
        <dbReference type="ARBA" id="ARBA00005988"/>
    </source>
</evidence>
<protein>
    <submittedName>
        <fullName evidence="6">BEN domain containing 5</fullName>
    </submittedName>
</protein>
<keyword evidence="7" id="KW-1185">Reference proteome</keyword>
<dbReference type="AlphaFoldDB" id="A0A8I3W2E8"/>
<dbReference type="PANTHER" id="PTHR12756:SF9">
    <property type="entry name" value="CYTOSOLIC CARBOXYPEPTIDASE 6"/>
    <property type="match status" value="1"/>
</dbReference>
<dbReference type="CDD" id="cd06908">
    <property type="entry name" value="M14_AGBL4_like"/>
    <property type="match status" value="1"/>
</dbReference>
<dbReference type="PROSITE" id="PS52035">
    <property type="entry name" value="PEPTIDASE_M14"/>
    <property type="match status" value="1"/>
</dbReference>
<dbReference type="Gene3D" id="3.40.630.10">
    <property type="entry name" value="Zn peptidases"/>
    <property type="match status" value="1"/>
</dbReference>
<evidence type="ECO:0000256" key="4">
    <source>
        <dbReference type="SAM" id="Phobius"/>
    </source>
</evidence>
<feature type="transmembrane region" description="Helical" evidence="4">
    <location>
        <begin position="12"/>
        <end position="36"/>
    </location>
</feature>
<feature type="domain" description="Peptidase M14" evidence="5">
    <location>
        <begin position="25"/>
        <end position="301"/>
    </location>
</feature>
<dbReference type="FunFam" id="3.40.630.10:FF:000062">
    <property type="entry name" value="Cytosolic carboxypeptidase 6"/>
    <property type="match status" value="1"/>
</dbReference>
<evidence type="ECO:0000256" key="3">
    <source>
        <dbReference type="PROSITE-ProRule" id="PRU01379"/>
    </source>
</evidence>
<sequence length="357" mass="41073">MISYTKERECSLLMLGGNIIKLVSSGWTLMILTQWLRNKRKASSPFPLGFPATHQPLDSAFLAFLSNHLSFYLVDNLREGAERKVVFITGRVHPGETPSSFVCQGIINFLVSQHPIARVLREYLVFKIAPMLNPDGVYLGNYRCSLMGFDLNRHWLDPSPWAHPTLHGVKQLIIQMYNDPKTSLEFYIDIHAHSTMMNGFMYGNIFEDEERFQRQAIFPKLLCQNAEDFSYSSTSFNRDAVKAGTGRRFLGGLLDHTSYCYTLEVSFYSYIVSGTTAAVPYTEEAYMKLGRNVARTFLDYYRLNSMVEKVAIPMPRLRGFLFCEEHFFHPLFGHPEVEFKQDIQGKCLIHFISQFSE</sequence>
<dbReference type="GeneTree" id="ENSGT00390000001724"/>
<dbReference type="InterPro" id="IPR000834">
    <property type="entry name" value="Peptidase_M14"/>
</dbReference>
<evidence type="ECO:0000259" key="5">
    <source>
        <dbReference type="PROSITE" id="PS52035"/>
    </source>
</evidence>
<keyword evidence="4" id="KW-0472">Membrane</keyword>
<evidence type="ECO:0000313" key="6">
    <source>
        <dbReference type="Ensembl" id="ENSCJAP00000079965.1"/>
    </source>
</evidence>
<dbReference type="Ensembl" id="ENSCJAT00000124508.1">
    <property type="protein sequence ID" value="ENSCJAP00000079965.1"/>
    <property type="gene ID" value="ENSCJAG00000021284.5"/>
</dbReference>
<dbReference type="PANTHER" id="PTHR12756">
    <property type="entry name" value="CYTOSOLIC CARBOXYPEPTIDASE"/>
    <property type="match status" value="1"/>
</dbReference>
<dbReference type="GO" id="GO:0004181">
    <property type="term" value="F:metallocarboxypeptidase activity"/>
    <property type="evidence" value="ECO:0007669"/>
    <property type="project" value="InterPro"/>
</dbReference>
<keyword evidence="4" id="KW-0812">Transmembrane</keyword>
<evidence type="ECO:0000313" key="7">
    <source>
        <dbReference type="Proteomes" id="UP000008225"/>
    </source>
</evidence>
<accession>A0A8I3W2E8</accession>
<comment type="cofactor">
    <cofactor evidence="1">
        <name>Zn(2+)</name>
        <dbReference type="ChEBI" id="CHEBI:29105"/>
    </cofactor>
</comment>